<evidence type="ECO:0000313" key="2">
    <source>
        <dbReference type="Proteomes" id="UP000199041"/>
    </source>
</evidence>
<evidence type="ECO:0008006" key="3">
    <source>
        <dbReference type="Google" id="ProtNLM"/>
    </source>
</evidence>
<evidence type="ECO:0000313" key="1">
    <source>
        <dbReference type="EMBL" id="SDZ83054.1"/>
    </source>
</evidence>
<keyword evidence="2" id="KW-1185">Reference proteome</keyword>
<organism evidence="1 2">
    <name type="scientific">Arachidicoccus rhizosphaerae</name>
    <dbReference type="NCBI Taxonomy" id="551991"/>
    <lineage>
        <taxon>Bacteria</taxon>
        <taxon>Pseudomonadati</taxon>
        <taxon>Bacteroidota</taxon>
        <taxon>Chitinophagia</taxon>
        <taxon>Chitinophagales</taxon>
        <taxon>Chitinophagaceae</taxon>
        <taxon>Arachidicoccus</taxon>
    </lineage>
</organism>
<dbReference type="STRING" id="551991.SAMN05192529_102199"/>
<gene>
    <name evidence="1" type="ORF">SAMN05192529_102199</name>
</gene>
<accession>A0A1H3W9G0</accession>
<proteinExistence type="predicted"/>
<dbReference type="AlphaFoldDB" id="A0A1H3W9G0"/>
<dbReference type="Proteomes" id="UP000199041">
    <property type="component" value="Unassembled WGS sequence"/>
</dbReference>
<sequence>MSKRRPHDKGGVNCRQLLLGIGIVLSILLLSIGASRAQQFGGNPPSLKWRQLKNDSINIIFPKCQDTTALKIAAQINYLRHYPGYSLGPRMENPPILIQTETANSNGYVGMGPYRSEFYLSSPMDVLNLGSLDWASTLALHEYRHIMQYDNINIGLTRVVDFALGDNARSLFSDMAVPNWFFEGDAVYSETLHSTQGRGRLPRFMNIYPVLKKDGKNYNYQKLRNGSYKDLIPGHYNLGYILVAFGYQKYGDDFWGRVIRDAARYKGLFYPFQKAIQRQSGISFKRFREQALSAYQQAFDLLDWKTMASGKMAIPLPKAKQTNDDTRITPINEIRTNEVVDYMYPYPFKTRLNDGQDAEGVVALKTPSTSLSHFVLLQNGTEKKVGEAPISRDGYFGYNDQYLIYTRFQVDPRWSYKEYSDLEILDVLTGQRHRITHKSRYFTPDITLRKDSSREVTKAHPEQPPTGMLIAASRLTTDEKSSIDLLDARGQLKQRWTAPKGVIYNYPKFFHLNLTPYVIQQENRQGDSGLNTGDAEGNTGILFMIRQPDGRMGIGYDRISSESSTQESNLAVKFLVPLKDQLLAYPVVSNGNLFYSSVEPTKDNPYTELWQLDLSGVASDNVTSKLAEPILVKKFVRDGAQGFIRKNKAAVISLQTAMGYRLFTSALPLDKDSLAIRDKPSFLGFKGYLPLKDKAHSEVFSALWAGPSQAKTGADTLNMDQKHTLLENEISLSKWQQSIKKYPLLSHPFHFHSLQPSVEDPVYALKLLGQNTLNTLQTTLSYNYNRVTEINAVGADMSLGLWYLEPFMQMDYSWNHQAADSKGNYYGYQELTSQLGVQLPLNFTGGRWSRSLYVSTALSQSDLYWSDPAPKAGAALTQIRYLFSRVQYSVNARQSSRQFYPRWGLYTYSELNSPLDGKGPKQWMTSSTIYLPGILPTHSFRWNLAYQNRDTVGAYGYSSRFPFSRGYTRPSFATMWKFGLDYDLPICYPDFGFASMAYFSRIRANVYFDQSYGFDNQKYRTSYGSVGGAVYADMNLGNQYPITIGLRYNYLLHKNYPLKNNWEFILPIHIF</sequence>
<dbReference type="EMBL" id="FNQY01000002">
    <property type="protein sequence ID" value="SDZ83054.1"/>
    <property type="molecule type" value="Genomic_DNA"/>
</dbReference>
<dbReference type="RefSeq" id="WP_091393288.1">
    <property type="nucleotide sequence ID" value="NZ_FNQY01000002.1"/>
</dbReference>
<name>A0A1H3W9G0_9BACT</name>
<reference evidence="1 2" key="1">
    <citation type="submission" date="2016-10" db="EMBL/GenBank/DDBJ databases">
        <authorList>
            <person name="de Groot N.N."/>
        </authorList>
    </citation>
    <scope>NUCLEOTIDE SEQUENCE [LARGE SCALE GENOMIC DNA]</scope>
    <source>
        <strain evidence="1 2">Vu-144</strain>
    </source>
</reference>
<dbReference type="OrthoDB" id="9799878at2"/>
<protein>
    <recommendedName>
        <fullName evidence="3">Peptidase MA superfamily protein</fullName>
    </recommendedName>
</protein>